<dbReference type="OrthoDB" id="7130006at2759"/>
<dbReference type="AlphaFoldDB" id="A0A7J7PC18"/>
<protein>
    <recommendedName>
        <fullName evidence="2">soluble epoxide hydrolase</fullName>
        <ecNumber evidence="2">3.3.2.10</ecNumber>
    </recommendedName>
</protein>
<reference evidence="9 10" key="1">
    <citation type="journal article" date="2020" name="IScience">
        <title>Genome Sequencing of the Endangered Kingdonia uniflora (Circaeasteraceae, Ranunculales) Reveals Potential Mechanisms of Evolutionary Specialization.</title>
        <authorList>
            <person name="Sun Y."/>
            <person name="Deng T."/>
            <person name="Zhang A."/>
            <person name="Moore M.J."/>
            <person name="Landis J.B."/>
            <person name="Lin N."/>
            <person name="Zhang H."/>
            <person name="Zhang X."/>
            <person name="Huang J."/>
            <person name="Zhang X."/>
            <person name="Sun H."/>
            <person name="Wang H."/>
        </authorList>
    </citation>
    <scope>NUCLEOTIDE SEQUENCE [LARGE SCALE GENOMIC DNA]</scope>
    <source>
        <strain evidence="9">TB1705</strain>
        <tissue evidence="9">Leaf</tissue>
    </source>
</reference>
<comment type="caution">
    <text evidence="9">The sequence shown here is derived from an EMBL/GenBank/DDBJ whole genome shotgun (WGS) entry which is preliminary data.</text>
</comment>
<dbReference type="EMBL" id="JACGCM010000049">
    <property type="protein sequence ID" value="KAF6176738.1"/>
    <property type="molecule type" value="Genomic_DNA"/>
</dbReference>
<comment type="function">
    <text evidence="6">Epoxide hydrolase involved in the biosynthesis of cucurbitacin and mogroside tetracyclic triterpene natural products (e.g. siamenoside I and mogrosides IV, V and VI). Cucurbitacins have cytotoxic properties and exhibit deterrent taste as a defense barrier against herbivores. Mogrosides are nonsugar highly oxygenated compounds used as high-intensity zero-calorie sweeteners; they also possess pharmacological properties such as regulating immunity, lowering blood sugar and lipid levels, protecting the liver, and acting as antioxidants and antitumor agents. Catalyzes the hydrolysis of aromatic epoxide-containing substrates, such as the conversion of 24,25-epoxycucurbitadienol to 24,25-dihydroxycucurbitadienol.</text>
</comment>
<evidence type="ECO:0000256" key="1">
    <source>
        <dbReference type="ARBA" id="ARBA00004721"/>
    </source>
</evidence>
<accession>A0A7J7PC18</accession>
<dbReference type="InterPro" id="IPR000073">
    <property type="entry name" value="AB_hydrolase_1"/>
</dbReference>
<evidence type="ECO:0000256" key="4">
    <source>
        <dbReference type="ARBA" id="ARBA00038334"/>
    </source>
</evidence>
<evidence type="ECO:0000259" key="8">
    <source>
        <dbReference type="Pfam" id="PF00561"/>
    </source>
</evidence>
<dbReference type="PRINTS" id="PR00412">
    <property type="entry name" value="EPOXHYDRLASE"/>
</dbReference>
<dbReference type="GO" id="GO:0004301">
    <property type="term" value="F:epoxide hydrolase activity"/>
    <property type="evidence" value="ECO:0007669"/>
    <property type="project" value="UniProtKB-EC"/>
</dbReference>
<evidence type="ECO:0000256" key="3">
    <source>
        <dbReference type="ARBA" id="ARBA00022801"/>
    </source>
</evidence>
<evidence type="ECO:0000313" key="10">
    <source>
        <dbReference type="Proteomes" id="UP000541444"/>
    </source>
</evidence>
<dbReference type="InterPro" id="IPR000639">
    <property type="entry name" value="Epox_hydrolase-like"/>
</dbReference>
<evidence type="ECO:0000256" key="5">
    <source>
        <dbReference type="ARBA" id="ARBA00051067"/>
    </source>
</evidence>
<evidence type="ECO:0000313" key="9">
    <source>
        <dbReference type="EMBL" id="KAF6176738.1"/>
    </source>
</evidence>
<dbReference type="Pfam" id="PF00561">
    <property type="entry name" value="Abhydrolase_1"/>
    <property type="match status" value="1"/>
</dbReference>
<feature type="domain" description="AB hydrolase-1" evidence="8">
    <location>
        <begin position="25"/>
        <end position="135"/>
    </location>
</feature>
<comment type="pathway">
    <text evidence="1">Secondary metabolite biosynthesis; terpenoid biosynthesis.</text>
</comment>
<keyword evidence="10" id="KW-1185">Reference proteome</keyword>
<comment type="catalytic activity">
    <reaction evidence="7">
        <text>(24S)-24,25-epoxycucurbitadienol + H2O = (24R)-24,25-dihydroxycucurbitadienol</text>
        <dbReference type="Rhea" id="RHEA:81855"/>
        <dbReference type="ChEBI" id="CHEBI:15377"/>
        <dbReference type="ChEBI" id="CHEBI:229949"/>
        <dbReference type="ChEBI" id="CHEBI:229950"/>
    </reaction>
    <physiologicalReaction direction="left-to-right" evidence="7">
        <dbReference type="Rhea" id="RHEA:81856"/>
    </physiologicalReaction>
</comment>
<dbReference type="PANTHER" id="PTHR43329">
    <property type="entry name" value="EPOXIDE HYDROLASE"/>
    <property type="match status" value="1"/>
</dbReference>
<comment type="similarity">
    <text evidence="4">Belongs to the AB hydrolase superfamily. Epoxide hydrolase family.</text>
</comment>
<evidence type="ECO:0000256" key="6">
    <source>
        <dbReference type="ARBA" id="ARBA00058358"/>
    </source>
</evidence>
<dbReference type="EC" id="3.3.2.10" evidence="2"/>
<dbReference type="SUPFAM" id="SSF53474">
    <property type="entry name" value="alpha/beta-Hydrolases"/>
    <property type="match status" value="1"/>
</dbReference>
<dbReference type="Gene3D" id="3.40.50.1820">
    <property type="entry name" value="alpha/beta hydrolase"/>
    <property type="match status" value="1"/>
</dbReference>
<evidence type="ECO:0000256" key="7">
    <source>
        <dbReference type="ARBA" id="ARBA00093212"/>
    </source>
</evidence>
<proteinExistence type="inferred from homology"/>
<comment type="catalytic activity">
    <reaction evidence="5">
        <text>an epoxide + H2O = an ethanediol</text>
        <dbReference type="Rhea" id="RHEA:19037"/>
        <dbReference type="ChEBI" id="CHEBI:15377"/>
        <dbReference type="ChEBI" id="CHEBI:32955"/>
        <dbReference type="ChEBI" id="CHEBI:140594"/>
        <dbReference type="EC" id="3.3.2.10"/>
    </reaction>
    <physiologicalReaction direction="left-to-right" evidence="5">
        <dbReference type="Rhea" id="RHEA:19038"/>
    </physiologicalReaction>
</comment>
<name>A0A7J7PC18_9MAGN</name>
<gene>
    <name evidence="9" type="ORF">GIB67_031549</name>
</gene>
<sequence>MEGVEHRMVFVNGINMHVAEKGHGPVVLLLHGFPELWYSWRHQIISLADHGYRAVAPDLRGYGDTDAPPSFEDYTAFHIVGDLVALIESLGQDQVFVVGHDWGAMMAWYLCLIRPDIVKAMVSLSVPYFRRNPSMKFVEGFRVFCGDDYYICRFQEPGEMEEEFAQVDTPKLMTKFLTIREPDLLMLPKNTWMAGMPKVSVTLPTWLTEEDINYYASKFEKKGFTGGLNYYRAVDLNWELIAAWTNAKVQVPAKFITGDLDLVYHMPGMKDYIHSPEGLKKDVPLLEEIVIMEDVAHFINQEKGDEISKHIYNFIKKF</sequence>
<evidence type="ECO:0000256" key="2">
    <source>
        <dbReference type="ARBA" id="ARBA00013006"/>
    </source>
</evidence>
<dbReference type="Proteomes" id="UP000541444">
    <property type="component" value="Unassembled WGS sequence"/>
</dbReference>
<dbReference type="InterPro" id="IPR029058">
    <property type="entry name" value="AB_hydrolase_fold"/>
</dbReference>
<keyword evidence="3" id="KW-0378">Hydrolase</keyword>
<dbReference type="FunFam" id="3.40.50.1820:FF:000161">
    <property type="entry name" value="Epoxide hydrolase"/>
    <property type="match status" value="1"/>
</dbReference>
<organism evidence="9 10">
    <name type="scientific">Kingdonia uniflora</name>
    <dbReference type="NCBI Taxonomy" id="39325"/>
    <lineage>
        <taxon>Eukaryota</taxon>
        <taxon>Viridiplantae</taxon>
        <taxon>Streptophyta</taxon>
        <taxon>Embryophyta</taxon>
        <taxon>Tracheophyta</taxon>
        <taxon>Spermatophyta</taxon>
        <taxon>Magnoliopsida</taxon>
        <taxon>Ranunculales</taxon>
        <taxon>Circaeasteraceae</taxon>
        <taxon>Kingdonia</taxon>
    </lineage>
</organism>